<dbReference type="PANTHER" id="PTHR28244">
    <property type="entry name" value="RNA POLYMERASE I-SPECIFIC TRANSCRIPTION INITIATION FACTOR RRN11"/>
    <property type="match status" value="1"/>
</dbReference>
<evidence type="ECO:0000313" key="2">
    <source>
        <dbReference type="EMBL" id="OGE53570.1"/>
    </source>
</evidence>
<dbReference type="GO" id="GO:0001164">
    <property type="term" value="F:RNA polymerase I core promoter sequence-specific DNA binding"/>
    <property type="evidence" value="ECO:0007669"/>
    <property type="project" value="InterPro"/>
</dbReference>
<dbReference type="Proteomes" id="UP000177622">
    <property type="component" value="Unassembled WGS sequence"/>
</dbReference>
<evidence type="ECO:0000313" key="3">
    <source>
        <dbReference type="Proteomes" id="UP000177622"/>
    </source>
</evidence>
<feature type="region of interest" description="Disordered" evidence="1">
    <location>
        <begin position="271"/>
        <end position="297"/>
    </location>
</feature>
<dbReference type="OrthoDB" id="2159786at2759"/>
<dbReference type="InterPro" id="IPR053029">
    <property type="entry name" value="RNA_pol_I-specific_init_factor"/>
</dbReference>
<dbReference type="GO" id="GO:0001181">
    <property type="term" value="F:RNA polymerase I general transcription initiation factor activity"/>
    <property type="evidence" value="ECO:0007669"/>
    <property type="project" value="InterPro"/>
</dbReference>
<dbReference type="STRING" id="1835702.A0A1F5LKP3"/>
<dbReference type="RefSeq" id="XP_022489008.1">
    <property type="nucleotide sequence ID" value="XM_022630707.1"/>
</dbReference>
<accession>A0A1F5LKP3</accession>
<organism evidence="2 3">
    <name type="scientific">Penicillium arizonense</name>
    <dbReference type="NCBI Taxonomy" id="1835702"/>
    <lineage>
        <taxon>Eukaryota</taxon>
        <taxon>Fungi</taxon>
        <taxon>Dikarya</taxon>
        <taxon>Ascomycota</taxon>
        <taxon>Pezizomycotina</taxon>
        <taxon>Eurotiomycetes</taxon>
        <taxon>Eurotiomycetidae</taxon>
        <taxon>Eurotiales</taxon>
        <taxon>Aspergillaceae</taxon>
        <taxon>Penicillium</taxon>
    </lineage>
</organism>
<feature type="region of interest" description="Disordered" evidence="1">
    <location>
        <begin position="1"/>
        <end position="61"/>
    </location>
</feature>
<dbReference type="GeneID" id="34575441"/>
<comment type="caution">
    <text evidence="2">The sequence shown here is derived from an EMBL/GenBank/DDBJ whole genome shotgun (WGS) entry which is preliminary data.</text>
</comment>
<dbReference type="EMBL" id="LXJU01000007">
    <property type="protein sequence ID" value="OGE53570.1"/>
    <property type="molecule type" value="Genomic_DNA"/>
</dbReference>
<sequence>MASAPSASVFSLPLPPWLQPSGTRVSQYDRQKRSAKWSEDDLHGEETDFASATESEPAGPPLVLTPNESHQYRIAGFPFHAELPGGNFPHQPAKDEPVTKVKAPGHLRALADLSPPIYPPQSVQEGNIRFQHLGVLTTILHRCMLQGDYARAGRAWGLILREEYRGFRMDVRNEARWGIGAEILLRRDQQEAPPSAGASMAPDATVATSLTSTTKGFAEAKEYYERLILNHPYMKSSPHSISSLHFYPAMFGLWVYVSQEESNTARKDIALRQEDESDGFSDDEDPETELEHGQMPRNKTATAISKVRLRELEQAQQIAARMDQLLISPPFSDSPELLELRGMVSLWIGDLFLSALVTPVDEEDKDPDRMLMDEAPGSLEARRAQRLATEKKEAEVQKSIEFFGKAKKRGRSVAYNLESLHIDDGFSV</sequence>
<dbReference type="InterPro" id="IPR007224">
    <property type="entry name" value="TIF_Rrn11"/>
</dbReference>
<gene>
    <name evidence="2" type="ORF">PENARI_c007G00672</name>
</gene>
<dbReference type="GO" id="GO:0070860">
    <property type="term" value="C:RNA polymerase I core factor complex"/>
    <property type="evidence" value="ECO:0007669"/>
    <property type="project" value="TreeGrafter"/>
</dbReference>
<feature type="compositionally biased region" description="Basic and acidic residues" evidence="1">
    <location>
        <begin position="27"/>
        <end position="46"/>
    </location>
</feature>
<feature type="compositionally biased region" description="Acidic residues" evidence="1">
    <location>
        <begin position="275"/>
        <end position="288"/>
    </location>
</feature>
<name>A0A1F5LKP3_PENAI</name>
<dbReference type="GO" id="GO:0042790">
    <property type="term" value="P:nucleolar large rRNA transcription by RNA polymerase I"/>
    <property type="evidence" value="ECO:0007669"/>
    <property type="project" value="TreeGrafter"/>
</dbReference>
<reference evidence="2 3" key="1">
    <citation type="journal article" date="2016" name="Sci. Rep.">
        <title>Penicillium arizonense, a new, genome sequenced fungal species, reveals a high chemical diversity in secreted metabolites.</title>
        <authorList>
            <person name="Grijseels S."/>
            <person name="Nielsen J.C."/>
            <person name="Randelovic M."/>
            <person name="Nielsen J."/>
            <person name="Nielsen K.F."/>
            <person name="Workman M."/>
            <person name="Frisvad J.C."/>
        </authorList>
    </citation>
    <scope>NUCLEOTIDE SEQUENCE [LARGE SCALE GENOMIC DNA]</scope>
    <source>
        <strain evidence="2 3">CBS 141311</strain>
    </source>
</reference>
<keyword evidence="3" id="KW-1185">Reference proteome</keyword>
<dbReference type="Pfam" id="PF04090">
    <property type="entry name" value="Rrn11"/>
    <property type="match status" value="1"/>
</dbReference>
<dbReference type="AlphaFoldDB" id="A0A1F5LKP3"/>
<evidence type="ECO:0000256" key="1">
    <source>
        <dbReference type="SAM" id="MobiDB-lite"/>
    </source>
</evidence>
<proteinExistence type="predicted"/>
<evidence type="ECO:0008006" key="4">
    <source>
        <dbReference type="Google" id="ProtNLM"/>
    </source>
</evidence>
<dbReference type="GO" id="GO:0017025">
    <property type="term" value="F:TBP-class protein binding"/>
    <property type="evidence" value="ECO:0007669"/>
    <property type="project" value="TreeGrafter"/>
</dbReference>
<protein>
    <recommendedName>
        <fullName evidence="4">Transcription initiation factor Rrn11</fullName>
    </recommendedName>
</protein>
<dbReference type="PANTHER" id="PTHR28244:SF1">
    <property type="entry name" value="RNA POLYMERASE I-SPECIFIC TRANSCRIPTION INITIATION FACTOR RRN11"/>
    <property type="match status" value="1"/>
</dbReference>